<feature type="domain" description="HTH rpiR-type" evidence="4">
    <location>
        <begin position="9"/>
        <end position="85"/>
    </location>
</feature>
<dbReference type="InterPro" id="IPR009057">
    <property type="entry name" value="Homeodomain-like_sf"/>
</dbReference>
<evidence type="ECO:0000256" key="2">
    <source>
        <dbReference type="ARBA" id="ARBA00023125"/>
    </source>
</evidence>
<dbReference type="Pfam" id="PF01418">
    <property type="entry name" value="HTH_6"/>
    <property type="match status" value="1"/>
</dbReference>
<protein>
    <submittedName>
        <fullName evidence="6">RpiR family transcriptional regulator</fullName>
    </submittedName>
</protein>
<sequence length="290" mass="31033">MSDILVPLEKVRLRLETVRSSLTPTERKLADYILSHADSAIHCTISELAAAAEVSVATVTRLAQNSGYSGFSQLRVWLAKDLVLIPPPASGEALNVSDEVGVIRDKLVAATTQSMTDTQKMLNIDALLAAAQSIAQAGRIDIYGIGGSATVCIDIRHKFLKLGLPVACYSDNDLMMISSAGLKSGDLAMGISHTGRSEPVVAAISSAAQAGARTMAMTHDPFSPLARIADLTLTYSAKTTVFSSDSMTGRLSQLMITDILYTIIGYSHFERVSPLVHKADSQAIKRRINR</sequence>
<dbReference type="Gene3D" id="1.10.10.10">
    <property type="entry name" value="Winged helix-like DNA-binding domain superfamily/Winged helix DNA-binding domain"/>
    <property type="match status" value="1"/>
</dbReference>
<accession>A0A4V2Q362</accession>
<dbReference type="InterPro" id="IPR047640">
    <property type="entry name" value="RpiR-like"/>
</dbReference>
<keyword evidence="7" id="KW-1185">Reference proteome</keyword>
<keyword evidence="1" id="KW-0805">Transcription regulation</keyword>
<dbReference type="Proteomes" id="UP000294555">
    <property type="component" value="Unassembled WGS sequence"/>
</dbReference>
<evidence type="ECO:0000313" key="6">
    <source>
        <dbReference type="EMBL" id="TCL05528.1"/>
    </source>
</evidence>
<name>A0A4V2Q362_9GAMM</name>
<organism evidence="6 7">
    <name type="scientific">Sodalis ligni</name>
    <dbReference type="NCBI Taxonomy" id="2697027"/>
    <lineage>
        <taxon>Bacteria</taxon>
        <taxon>Pseudomonadati</taxon>
        <taxon>Pseudomonadota</taxon>
        <taxon>Gammaproteobacteria</taxon>
        <taxon>Enterobacterales</taxon>
        <taxon>Bruguierivoracaceae</taxon>
        <taxon>Sodalis</taxon>
    </lineage>
</organism>
<proteinExistence type="predicted"/>
<feature type="domain" description="SIS" evidence="5">
    <location>
        <begin position="130"/>
        <end position="270"/>
    </location>
</feature>
<keyword evidence="3" id="KW-0804">Transcription</keyword>
<dbReference type="GO" id="GO:0003700">
    <property type="term" value="F:DNA-binding transcription factor activity"/>
    <property type="evidence" value="ECO:0007669"/>
    <property type="project" value="InterPro"/>
</dbReference>
<dbReference type="OrthoDB" id="8582409at2"/>
<dbReference type="InterPro" id="IPR001347">
    <property type="entry name" value="SIS_dom"/>
</dbReference>
<dbReference type="GO" id="GO:0097367">
    <property type="term" value="F:carbohydrate derivative binding"/>
    <property type="evidence" value="ECO:0007669"/>
    <property type="project" value="InterPro"/>
</dbReference>
<gene>
    <name evidence="6" type="ORF">EZJ58_3718</name>
</gene>
<dbReference type="SUPFAM" id="SSF53697">
    <property type="entry name" value="SIS domain"/>
    <property type="match status" value="1"/>
</dbReference>
<dbReference type="Pfam" id="PF01380">
    <property type="entry name" value="SIS"/>
    <property type="match status" value="1"/>
</dbReference>
<dbReference type="InterPro" id="IPR035472">
    <property type="entry name" value="RpiR-like_SIS"/>
</dbReference>
<evidence type="ECO:0000256" key="3">
    <source>
        <dbReference type="ARBA" id="ARBA00023163"/>
    </source>
</evidence>
<dbReference type="CDD" id="cd05013">
    <property type="entry name" value="SIS_RpiR"/>
    <property type="match status" value="1"/>
</dbReference>
<dbReference type="InterPro" id="IPR036388">
    <property type="entry name" value="WH-like_DNA-bd_sf"/>
</dbReference>
<dbReference type="InterPro" id="IPR046348">
    <property type="entry name" value="SIS_dom_sf"/>
</dbReference>
<dbReference type="RefSeq" id="WP_132924229.1">
    <property type="nucleotide sequence ID" value="NZ_SJOI01000001.1"/>
</dbReference>
<evidence type="ECO:0000256" key="1">
    <source>
        <dbReference type="ARBA" id="ARBA00023015"/>
    </source>
</evidence>
<evidence type="ECO:0000259" key="4">
    <source>
        <dbReference type="PROSITE" id="PS51071"/>
    </source>
</evidence>
<dbReference type="PROSITE" id="PS51464">
    <property type="entry name" value="SIS"/>
    <property type="match status" value="1"/>
</dbReference>
<reference evidence="6 7" key="1">
    <citation type="submission" date="2019-02" db="EMBL/GenBank/DDBJ databases">
        <title>Investigation of anaerobic lignin degradation for improved lignocellulosic biofuels.</title>
        <authorList>
            <person name="Deangelis K."/>
        </authorList>
    </citation>
    <scope>NUCLEOTIDE SEQUENCE [LARGE SCALE GENOMIC DNA]</scope>
    <source>
        <strain evidence="6 7">159R</strain>
    </source>
</reference>
<dbReference type="PANTHER" id="PTHR30514">
    <property type="entry name" value="GLUCOKINASE"/>
    <property type="match status" value="1"/>
</dbReference>
<dbReference type="PANTHER" id="PTHR30514:SF1">
    <property type="entry name" value="HTH-TYPE TRANSCRIPTIONAL REGULATOR HEXR-RELATED"/>
    <property type="match status" value="1"/>
</dbReference>
<keyword evidence="2" id="KW-0238">DNA-binding</keyword>
<dbReference type="PROSITE" id="PS51071">
    <property type="entry name" value="HTH_RPIR"/>
    <property type="match status" value="1"/>
</dbReference>
<dbReference type="GO" id="GO:1901135">
    <property type="term" value="P:carbohydrate derivative metabolic process"/>
    <property type="evidence" value="ECO:0007669"/>
    <property type="project" value="InterPro"/>
</dbReference>
<dbReference type="InterPro" id="IPR000281">
    <property type="entry name" value="HTH_RpiR"/>
</dbReference>
<dbReference type="GO" id="GO:0003677">
    <property type="term" value="F:DNA binding"/>
    <property type="evidence" value="ECO:0007669"/>
    <property type="project" value="UniProtKB-KW"/>
</dbReference>
<dbReference type="Gene3D" id="3.40.50.10490">
    <property type="entry name" value="Glucose-6-phosphate isomerase like protein, domain 1"/>
    <property type="match status" value="1"/>
</dbReference>
<dbReference type="SUPFAM" id="SSF46689">
    <property type="entry name" value="Homeodomain-like"/>
    <property type="match status" value="1"/>
</dbReference>
<dbReference type="AlphaFoldDB" id="A0A4V2Q362"/>
<dbReference type="EMBL" id="SJOI01000001">
    <property type="protein sequence ID" value="TCL05528.1"/>
    <property type="molecule type" value="Genomic_DNA"/>
</dbReference>
<evidence type="ECO:0000313" key="7">
    <source>
        <dbReference type="Proteomes" id="UP000294555"/>
    </source>
</evidence>
<comment type="caution">
    <text evidence="6">The sequence shown here is derived from an EMBL/GenBank/DDBJ whole genome shotgun (WGS) entry which is preliminary data.</text>
</comment>
<evidence type="ECO:0000259" key="5">
    <source>
        <dbReference type="PROSITE" id="PS51464"/>
    </source>
</evidence>